<gene>
    <name evidence="1" type="ORF">CTRU02_208694</name>
</gene>
<protein>
    <submittedName>
        <fullName evidence="1">Uncharacterized protein</fullName>
    </submittedName>
</protein>
<dbReference type="EMBL" id="VUJX02000005">
    <property type="protein sequence ID" value="KAL0936479.1"/>
    <property type="molecule type" value="Genomic_DNA"/>
</dbReference>
<organism evidence="1 2">
    <name type="scientific">Colletotrichum truncatum</name>
    <name type="common">Anthracnose fungus</name>
    <name type="synonym">Colletotrichum capsici</name>
    <dbReference type="NCBI Taxonomy" id="5467"/>
    <lineage>
        <taxon>Eukaryota</taxon>
        <taxon>Fungi</taxon>
        <taxon>Dikarya</taxon>
        <taxon>Ascomycota</taxon>
        <taxon>Pezizomycotina</taxon>
        <taxon>Sordariomycetes</taxon>
        <taxon>Hypocreomycetidae</taxon>
        <taxon>Glomerellales</taxon>
        <taxon>Glomerellaceae</taxon>
        <taxon>Colletotrichum</taxon>
        <taxon>Colletotrichum truncatum species complex</taxon>
    </lineage>
</organism>
<accession>A0ACC3YX18</accession>
<name>A0ACC3YX18_COLTU</name>
<evidence type="ECO:0000313" key="2">
    <source>
        <dbReference type="Proteomes" id="UP000805649"/>
    </source>
</evidence>
<dbReference type="Proteomes" id="UP000805649">
    <property type="component" value="Unassembled WGS sequence"/>
</dbReference>
<reference evidence="1 2" key="1">
    <citation type="journal article" date="2020" name="Phytopathology">
        <title>Genome Sequence Resources of Colletotrichum truncatum, C. plurivorum, C. musicola, and C. sojae: Four Species Pathogenic to Soybean (Glycine max).</title>
        <authorList>
            <person name="Rogerio F."/>
            <person name="Boufleur T.R."/>
            <person name="Ciampi-Guillardi M."/>
            <person name="Sukno S.A."/>
            <person name="Thon M.R."/>
            <person name="Massola Junior N.S."/>
            <person name="Baroncelli R."/>
        </authorList>
    </citation>
    <scope>NUCLEOTIDE SEQUENCE [LARGE SCALE GENOMIC DNA]</scope>
    <source>
        <strain evidence="1 2">CMES1059</strain>
    </source>
</reference>
<proteinExistence type="predicted"/>
<evidence type="ECO:0000313" key="1">
    <source>
        <dbReference type="EMBL" id="KAL0936479.1"/>
    </source>
</evidence>
<comment type="caution">
    <text evidence="1">The sequence shown here is derived from an EMBL/GenBank/DDBJ whole genome shotgun (WGS) entry which is preliminary data.</text>
</comment>
<keyword evidence="2" id="KW-1185">Reference proteome</keyword>
<sequence>MVSVRSAAIALFAASVTAQKLQPWDQKNFGYSGAQSDFNVSTYYEVNLEPWPRVSLLFNHLRTYSGLYVQSSGDFVTDYEVNAHGVGGAIVASYKVCGAKGNFTYVPFINSEGTTGVLTNTIMLDARASKNGAKTARINEIYPIYPGDVVFSPNNTSPCL</sequence>